<dbReference type="Proteomes" id="UP000256373">
    <property type="component" value="Unassembled WGS sequence"/>
</dbReference>
<dbReference type="OrthoDB" id="9798438at2"/>
<evidence type="ECO:0000313" key="1">
    <source>
        <dbReference type="EMBL" id="REA62510.1"/>
    </source>
</evidence>
<sequence length="304" mass="33007">MNINKTGQLLNPLKGILFAACFIVSCDPDPKPANGRSDQFETTAVKVPIQPGIIDEASGLAASASFDGYLWTHQDSGQPASVYLLSQDGKTIKEFGIPGAANHDWEDIAAGPGPDNGVNYLYVGDIGNNNPPMTATNTIYRIPEISDMNGSFDGSRLDKIRYSYADGPRDAETLLLDPVTKDIFVISKEAQTGIYRLPFPQSTTGVTVSERLGVIPGVGTATSGDISIDGSEIVIRTYLAVYYWTRKEGETVAQTLSRSANRTLIVELEPQGEGICFDRKSDGFYTLSEKGNAERVSLNYYKRK</sequence>
<comment type="caution">
    <text evidence="1">The sequence shown here is derived from an EMBL/GenBank/DDBJ whole genome shotgun (WGS) entry which is preliminary data.</text>
</comment>
<dbReference type="RefSeq" id="WP_115830541.1">
    <property type="nucleotide sequence ID" value="NZ_QNUL01000005.1"/>
</dbReference>
<dbReference type="EMBL" id="QNUL01000005">
    <property type="protein sequence ID" value="REA62510.1"/>
    <property type="molecule type" value="Genomic_DNA"/>
</dbReference>
<name>A0A3D8YDF6_9BACT</name>
<accession>A0A3D8YDF6</accession>
<gene>
    <name evidence="1" type="ORF">DSL64_09690</name>
</gene>
<dbReference type="AlphaFoldDB" id="A0A3D8YDF6"/>
<reference evidence="1 2" key="1">
    <citation type="submission" date="2018-07" db="EMBL/GenBank/DDBJ databases">
        <title>Dyadobacter roseus sp. nov., isolated from rose rhizosphere soil.</title>
        <authorList>
            <person name="Chen L."/>
        </authorList>
    </citation>
    <scope>NUCLEOTIDE SEQUENCE [LARGE SCALE GENOMIC DNA]</scope>
    <source>
        <strain evidence="1 2">RS19</strain>
    </source>
</reference>
<protein>
    <submittedName>
        <fullName evidence="1">PE-PGRS family protein</fullName>
    </submittedName>
</protein>
<keyword evidence="2" id="KW-1185">Reference proteome</keyword>
<dbReference type="PROSITE" id="PS51257">
    <property type="entry name" value="PROKAR_LIPOPROTEIN"/>
    <property type="match status" value="1"/>
</dbReference>
<proteinExistence type="predicted"/>
<organism evidence="1 2">
    <name type="scientific">Dyadobacter luteus</name>
    <dbReference type="NCBI Taxonomy" id="2259619"/>
    <lineage>
        <taxon>Bacteria</taxon>
        <taxon>Pseudomonadati</taxon>
        <taxon>Bacteroidota</taxon>
        <taxon>Cytophagia</taxon>
        <taxon>Cytophagales</taxon>
        <taxon>Spirosomataceae</taxon>
        <taxon>Dyadobacter</taxon>
    </lineage>
</organism>
<evidence type="ECO:0000313" key="2">
    <source>
        <dbReference type="Proteomes" id="UP000256373"/>
    </source>
</evidence>